<dbReference type="EMBL" id="WQNF01000055">
    <property type="protein sequence ID" value="MVT70944.1"/>
    <property type="molecule type" value="Genomic_DNA"/>
</dbReference>
<proteinExistence type="predicted"/>
<feature type="domain" description="T6SS Transcription factor RovC-like DNA binding" evidence="1">
    <location>
        <begin position="67"/>
        <end position="170"/>
    </location>
</feature>
<dbReference type="InterPro" id="IPR018754">
    <property type="entry name" value="RovC-like_DNA-bd"/>
</dbReference>
<reference evidence="2 3" key="1">
    <citation type="submission" date="2019-12" db="EMBL/GenBank/DDBJ databases">
        <title>Draft genome sequences Bradyrhizobium cajani AMBPC1010, Bradyrhizobium pachyrhizi AMBPC1040 and Bradyrhizobium yuanmingense ALSPC3051, three plant growth promoting strains isolated from nodules of Cajanus cajan L. in Dominican Republic.</title>
        <authorList>
            <person name="Flores-Felix J.D."/>
            <person name="Araujo J."/>
            <person name="Diaz-Alcantara C."/>
            <person name="Gonzalez-Andres F."/>
            <person name="Velazquez E."/>
        </authorList>
    </citation>
    <scope>NUCLEOTIDE SEQUENCE [LARGE SCALE GENOMIC DNA]</scope>
    <source>
        <strain evidence="2 3">1040</strain>
    </source>
</reference>
<dbReference type="Proteomes" id="UP000436468">
    <property type="component" value="Unassembled WGS sequence"/>
</dbReference>
<evidence type="ECO:0000313" key="2">
    <source>
        <dbReference type="EMBL" id="MVT70944.1"/>
    </source>
</evidence>
<name>A0A844T4H1_9BRAD</name>
<dbReference type="AlphaFoldDB" id="A0A844T4H1"/>
<accession>A0A844T4H1</accession>
<evidence type="ECO:0000259" key="1">
    <source>
        <dbReference type="Pfam" id="PF10074"/>
    </source>
</evidence>
<gene>
    <name evidence="2" type="ORF">GPL21_38520</name>
</gene>
<sequence length="180" mass="20628">MSTVLSIRTAVRPAASDRYRLDFTELADSVVRQAADGWHAIVPLGGAKHRLRLNELPRRGSLIGIDLPLDRSFDLRSLAAYRFWLALEQRPVGPPPLAQSIGTRNRHIFALRALDGWLEGNSYRNIAEGLFGKTRIPDRGWKTHDLRSRTIRLVRMGLHMMRGGYRDLLRYKRKDRDDTS</sequence>
<dbReference type="Pfam" id="PF10074">
    <property type="entry name" value="RovC_DNA-bd"/>
    <property type="match status" value="1"/>
</dbReference>
<evidence type="ECO:0000313" key="3">
    <source>
        <dbReference type="Proteomes" id="UP000436468"/>
    </source>
</evidence>
<organism evidence="2 3">
    <name type="scientific">Bradyrhizobium pachyrhizi</name>
    <dbReference type="NCBI Taxonomy" id="280333"/>
    <lineage>
        <taxon>Bacteria</taxon>
        <taxon>Pseudomonadati</taxon>
        <taxon>Pseudomonadota</taxon>
        <taxon>Alphaproteobacteria</taxon>
        <taxon>Hyphomicrobiales</taxon>
        <taxon>Nitrobacteraceae</taxon>
        <taxon>Bradyrhizobium</taxon>
    </lineage>
</organism>
<protein>
    <submittedName>
        <fullName evidence="2">DUF2285 domain-containing protein</fullName>
    </submittedName>
</protein>
<keyword evidence="3" id="KW-1185">Reference proteome</keyword>
<comment type="caution">
    <text evidence="2">The sequence shown here is derived from an EMBL/GenBank/DDBJ whole genome shotgun (WGS) entry which is preliminary data.</text>
</comment>